<protein>
    <submittedName>
        <fullName evidence="2">Uncharacterized protein</fullName>
    </submittedName>
</protein>
<comment type="caution">
    <text evidence="2">The sequence shown here is derived from an EMBL/GenBank/DDBJ whole genome shotgun (WGS) entry which is preliminary data.</text>
</comment>
<organism evidence="2 3">
    <name type="scientific">Pontixanthobacter rizhaonensis</name>
    <dbReference type="NCBI Taxonomy" id="2730337"/>
    <lineage>
        <taxon>Bacteria</taxon>
        <taxon>Pseudomonadati</taxon>
        <taxon>Pseudomonadota</taxon>
        <taxon>Alphaproteobacteria</taxon>
        <taxon>Sphingomonadales</taxon>
        <taxon>Erythrobacteraceae</taxon>
        <taxon>Pontixanthobacter</taxon>
    </lineage>
</organism>
<reference evidence="2 3" key="1">
    <citation type="submission" date="2020-04" db="EMBL/GenBank/DDBJ databases">
        <authorList>
            <person name="Liu A."/>
        </authorList>
    </citation>
    <scope>NUCLEOTIDE SEQUENCE [LARGE SCALE GENOMIC DNA]</scope>
    <source>
        <strain evidence="2 3">RZ02</strain>
    </source>
</reference>
<keyword evidence="3" id="KW-1185">Reference proteome</keyword>
<name>A0A848QLP0_9SPHN</name>
<dbReference type="Proteomes" id="UP000561181">
    <property type="component" value="Unassembled WGS sequence"/>
</dbReference>
<feature type="transmembrane region" description="Helical" evidence="1">
    <location>
        <begin position="7"/>
        <end position="26"/>
    </location>
</feature>
<keyword evidence="1" id="KW-1133">Transmembrane helix</keyword>
<dbReference type="EMBL" id="JABCRE010000002">
    <property type="protein sequence ID" value="NMW31640.1"/>
    <property type="molecule type" value="Genomic_DNA"/>
</dbReference>
<dbReference type="AlphaFoldDB" id="A0A848QLP0"/>
<sequence>MTERKKFLVWWGGGLLSFAIVLFLHFPLITDAVPGGIGEHQAAPDAATVNAIQSAWAEAGVIGDAKIAMIGDLIFIGIYGIGCVLGGLYFRAVGTGIVRHIGTFVLICGVVFLLTDYGETIAQFIQLTNGEGSDSLANFASTLRPIKMAVWIGTFIGIIAALIIERIQSR</sequence>
<keyword evidence="1" id="KW-0472">Membrane</keyword>
<feature type="transmembrane region" description="Helical" evidence="1">
    <location>
        <begin position="148"/>
        <end position="164"/>
    </location>
</feature>
<gene>
    <name evidence="2" type="ORF">HKD42_06165</name>
</gene>
<feature type="transmembrane region" description="Helical" evidence="1">
    <location>
        <begin position="67"/>
        <end position="90"/>
    </location>
</feature>
<evidence type="ECO:0000256" key="1">
    <source>
        <dbReference type="SAM" id="Phobius"/>
    </source>
</evidence>
<proteinExistence type="predicted"/>
<evidence type="ECO:0000313" key="3">
    <source>
        <dbReference type="Proteomes" id="UP000561181"/>
    </source>
</evidence>
<keyword evidence="1" id="KW-0812">Transmembrane</keyword>
<accession>A0A848QLP0</accession>
<evidence type="ECO:0000313" key="2">
    <source>
        <dbReference type="EMBL" id="NMW31640.1"/>
    </source>
</evidence>
<feature type="transmembrane region" description="Helical" evidence="1">
    <location>
        <begin position="97"/>
        <end position="115"/>
    </location>
</feature>
<dbReference type="RefSeq" id="WP_170011273.1">
    <property type="nucleotide sequence ID" value="NZ_JABCRE010000002.1"/>
</dbReference>